<dbReference type="InterPro" id="IPR050951">
    <property type="entry name" value="Retrovirus_Pol_polyprotein"/>
</dbReference>
<dbReference type="GO" id="GO:0003676">
    <property type="term" value="F:nucleic acid binding"/>
    <property type="evidence" value="ECO:0007669"/>
    <property type="project" value="InterPro"/>
</dbReference>
<dbReference type="FunFam" id="3.30.70.270:FF:000026">
    <property type="entry name" value="Transposon Ty3-G Gag-Pol polyprotein"/>
    <property type="match status" value="1"/>
</dbReference>
<keyword evidence="3" id="KW-0540">Nuclease</keyword>
<dbReference type="GO" id="GO:0003964">
    <property type="term" value="F:RNA-directed DNA polymerase activity"/>
    <property type="evidence" value="ECO:0007669"/>
    <property type="project" value="UniProtKB-KW"/>
</dbReference>
<dbReference type="InterPro" id="IPR012337">
    <property type="entry name" value="RNaseH-like_sf"/>
</dbReference>
<dbReference type="InterPro" id="IPR001584">
    <property type="entry name" value="Integrase_cat-core"/>
</dbReference>
<dbReference type="SUPFAM" id="SSF53098">
    <property type="entry name" value="Ribonuclease H-like"/>
    <property type="match status" value="1"/>
</dbReference>
<evidence type="ECO:0000256" key="3">
    <source>
        <dbReference type="ARBA" id="ARBA00022722"/>
    </source>
</evidence>
<dbReference type="InterPro" id="IPR043502">
    <property type="entry name" value="DNA/RNA_pol_sf"/>
</dbReference>
<keyword evidence="1" id="KW-0808">Transferase</keyword>
<dbReference type="InterPro" id="IPR041373">
    <property type="entry name" value="RT_RNaseH"/>
</dbReference>
<dbReference type="InterPro" id="IPR043128">
    <property type="entry name" value="Rev_trsase/Diguanyl_cyclase"/>
</dbReference>
<dbReference type="CDD" id="cd09274">
    <property type="entry name" value="RNase_HI_RT_Ty3"/>
    <property type="match status" value="1"/>
</dbReference>
<accession>A0A1R1PR17</accession>
<dbReference type="OrthoDB" id="2254302at2759"/>
<dbReference type="GO" id="GO:0015074">
    <property type="term" value="P:DNA integration"/>
    <property type="evidence" value="ECO:0007669"/>
    <property type="project" value="InterPro"/>
</dbReference>
<dbReference type="GO" id="GO:0004519">
    <property type="term" value="F:endonuclease activity"/>
    <property type="evidence" value="ECO:0007669"/>
    <property type="project" value="UniProtKB-KW"/>
</dbReference>
<evidence type="ECO:0000259" key="7">
    <source>
        <dbReference type="PROSITE" id="PS50994"/>
    </source>
</evidence>
<keyword evidence="6" id="KW-0695">RNA-directed DNA polymerase</keyword>
<dbReference type="GO" id="GO:0016787">
    <property type="term" value="F:hydrolase activity"/>
    <property type="evidence" value="ECO:0007669"/>
    <property type="project" value="UniProtKB-KW"/>
</dbReference>
<dbReference type="Gene3D" id="3.30.420.10">
    <property type="entry name" value="Ribonuclease H-like superfamily/Ribonuclease H"/>
    <property type="match status" value="1"/>
</dbReference>
<keyword evidence="4" id="KW-0255">Endonuclease</keyword>
<keyword evidence="5" id="KW-0378">Hydrolase</keyword>
<dbReference type="InterPro" id="IPR036397">
    <property type="entry name" value="RNaseH_sf"/>
</dbReference>
<sequence length="522" mass="60820">MRKVKYLGHTISAEGTGTCDEKVHAISKMKAPKNIKEVQALLGTTGYYRKYIKDYATIAKPITTLLKKETKWEWGQEQAQALEKLKERLISTPILAHPVWSEKFIITTDASIDGVGAILAQNIEGEERTIEYISRTTNKFERNYSISHLEGLAVIWAIKKFRYYVYGRTFTVRTDHKAILNIFNGKDLIGRIARWAMTLRNYDFNIEHIPGKYNPADGLSRIGQDQEHEVLAMNLAEYFGYIQYLIEGSFPNPQEKNDTEAIRKNAKKYKVEGTKLYKTIKGKWKEVLNENNIRSIIQKIHDETHEGIENTWKRIRIDHSPTTPYRPQSNGQVERLNKVLMNLLRKQSRKDKQNWDGHLWKVLVVLRTMESKSTQFSPSQMLYGTQMTLPNAWETNGRIDNIEEQVKERVKLITTDLPQIRELGVVKAVEAKKWNEYRYNKTLVEQEKSKLEDLWEGPYLVLRKLDKRTYLITDGVGNRDLINGDILKSYHESNFMIPEVAHTIKPKIKMIRRIRRDEGIHA</sequence>
<gene>
    <name evidence="8" type="ORF">AX774_g3068</name>
</gene>
<dbReference type="EMBL" id="LSSK01000411">
    <property type="protein sequence ID" value="OMH83426.1"/>
    <property type="molecule type" value="Genomic_DNA"/>
</dbReference>
<evidence type="ECO:0000313" key="8">
    <source>
        <dbReference type="EMBL" id="OMH83426.1"/>
    </source>
</evidence>
<keyword evidence="2" id="KW-0548">Nucleotidyltransferase</keyword>
<proteinExistence type="predicted"/>
<dbReference type="Proteomes" id="UP000188320">
    <property type="component" value="Unassembled WGS sequence"/>
</dbReference>
<dbReference type="Gene3D" id="3.10.20.370">
    <property type="match status" value="1"/>
</dbReference>
<dbReference type="Pfam" id="PF17917">
    <property type="entry name" value="RT_RNaseH"/>
    <property type="match status" value="1"/>
</dbReference>
<evidence type="ECO:0000256" key="5">
    <source>
        <dbReference type="ARBA" id="ARBA00022801"/>
    </source>
</evidence>
<dbReference type="FunFam" id="3.10.20.370:FF:000001">
    <property type="entry name" value="Retrovirus-related Pol polyprotein from transposon 17.6-like protein"/>
    <property type="match status" value="1"/>
</dbReference>
<evidence type="ECO:0000256" key="2">
    <source>
        <dbReference type="ARBA" id="ARBA00022695"/>
    </source>
</evidence>
<keyword evidence="9" id="KW-1185">Reference proteome</keyword>
<dbReference type="SUPFAM" id="SSF56672">
    <property type="entry name" value="DNA/RNA polymerases"/>
    <property type="match status" value="1"/>
</dbReference>
<evidence type="ECO:0000256" key="4">
    <source>
        <dbReference type="ARBA" id="ARBA00022759"/>
    </source>
</evidence>
<comment type="caution">
    <text evidence="8">The sequence shown here is derived from an EMBL/GenBank/DDBJ whole genome shotgun (WGS) entry which is preliminary data.</text>
</comment>
<reference evidence="9" key="1">
    <citation type="submission" date="2017-01" db="EMBL/GenBank/DDBJ databases">
        <authorList>
            <person name="Wang Y."/>
            <person name="White M."/>
            <person name="Kvist S."/>
            <person name="Moncalvo J.-M."/>
        </authorList>
    </citation>
    <scope>NUCLEOTIDE SEQUENCE [LARGE SCALE GENOMIC DNA]</scope>
    <source>
        <strain evidence="9">COL-18-3</strain>
    </source>
</reference>
<evidence type="ECO:0000256" key="6">
    <source>
        <dbReference type="ARBA" id="ARBA00022918"/>
    </source>
</evidence>
<feature type="domain" description="Integrase catalytic" evidence="7">
    <location>
        <begin position="206"/>
        <end position="386"/>
    </location>
</feature>
<name>A0A1R1PR17_ZANCU</name>
<dbReference type="Gene3D" id="3.30.70.270">
    <property type="match status" value="1"/>
</dbReference>
<evidence type="ECO:0000256" key="1">
    <source>
        <dbReference type="ARBA" id="ARBA00022679"/>
    </source>
</evidence>
<dbReference type="AlphaFoldDB" id="A0A1R1PR17"/>
<dbReference type="PROSITE" id="PS50994">
    <property type="entry name" value="INTEGRASE"/>
    <property type="match status" value="1"/>
</dbReference>
<organism evidence="8 9">
    <name type="scientific">Zancudomyces culisetae</name>
    <name type="common">Gut fungus</name>
    <name type="synonym">Smittium culisetae</name>
    <dbReference type="NCBI Taxonomy" id="1213189"/>
    <lineage>
        <taxon>Eukaryota</taxon>
        <taxon>Fungi</taxon>
        <taxon>Fungi incertae sedis</taxon>
        <taxon>Zoopagomycota</taxon>
        <taxon>Kickxellomycotina</taxon>
        <taxon>Harpellomycetes</taxon>
        <taxon>Harpellales</taxon>
        <taxon>Legeriomycetaceae</taxon>
        <taxon>Zancudomyces</taxon>
    </lineage>
</organism>
<dbReference type="PANTHER" id="PTHR37984:SF5">
    <property type="entry name" value="PROTEIN NYNRIN-LIKE"/>
    <property type="match status" value="1"/>
</dbReference>
<dbReference type="GO" id="GO:0005634">
    <property type="term" value="C:nucleus"/>
    <property type="evidence" value="ECO:0007669"/>
    <property type="project" value="UniProtKB-ARBA"/>
</dbReference>
<dbReference type="PANTHER" id="PTHR37984">
    <property type="entry name" value="PROTEIN CBG26694"/>
    <property type="match status" value="1"/>
</dbReference>
<evidence type="ECO:0000313" key="9">
    <source>
        <dbReference type="Proteomes" id="UP000188320"/>
    </source>
</evidence>
<protein>
    <submittedName>
        <fullName evidence="8">Retrovirus-related Pol polyprotein from transposon</fullName>
    </submittedName>
</protein>